<dbReference type="Proteomes" id="UP000799539">
    <property type="component" value="Unassembled WGS sequence"/>
</dbReference>
<reference evidence="2" key="1">
    <citation type="journal article" date="2020" name="Stud. Mycol.">
        <title>101 Dothideomycetes genomes: a test case for predicting lifestyles and emergence of pathogens.</title>
        <authorList>
            <person name="Haridas S."/>
            <person name="Albert R."/>
            <person name="Binder M."/>
            <person name="Bloem J."/>
            <person name="Labutti K."/>
            <person name="Salamov A."/>
            <person name="Andreopoulos B."/>
            <person name="Baker S."/>
            <person name="Barry K."/>
            <person name="Bills G."/>
            <person name="Bluhm B."/>
            <person name="Cannon C."/>
            <person name="Castanera R."/>
            <person name="Culley D."/>
            <person name="Daum C."/>
            <person name="Ezra D."/>
            <person name="Gonzalez J."/>
            <person name="Henrissat B."/>
            <person name="Kuo A."/>
            <person name="Liang C."/>
            <person name="Lipzen A."/>
            <person name="Lutzoni F."/>
            <person name="Magnuson J."/>
            <person name="Mondo S."/>
            <person name="Nolan M."/>
            <person name="Ohm R."/>
            <person name="Pangilinan J."/>
            <person name="Park H.-J."/>
            <person name="Ramirez L."/>
            <person name="Alfaro M."/>
            <person name="Sun H."/>
            <person name="Tritt A."/>
            <person name="Yoshinaga Y."/>
            <person name="Zwiers L.-H."/>
            <person name="Turgeon B."/>
            <person name="Goodwin S."/>
            <person name="Spatafora J."/>
            <person name="Crous P."/>
            <person name="Grigoriev I."/>
        </authorList>
    </citation>
    <scope>NUCLEOTIDE SEQUENCE</scope>
    <source>
        <strain evidence="2">SCOH1-5</strain>
    </source>
</reference>
<proteinExistence type="predicted"/>
<evidence type="ECO:0000256" key="1">
    <source>
        <dbReference type="SAM" id="MobiDB-lite"/>
    </source>
</evidence>
<name>A0A6A6FWC3_9PEZI</name>
<keyword evidence="3" id="KW-1185">Reference proteome</keyword>
<feature type="region of interest" description="Disordered" evidence="1">
    <location>
        <begin position="1"/>
        <end position="41"/>
    </location>
</feature>
<gene>
    <name evidence="2" type="ORF">CERZMDRAFT_89587</name>
</gene>
<protein>
    <submittedName>
        <fullName evidence="2">Uncharacterized protein</fullName>
    </submittedName>
</protein>
<accession>A0A6A6FWC3</accession>
<dbReference type="EMBL" id="ML992662">
    <property type="protein sequence ID" value="KAF2217664.1"/>
    <property type="molecule type" value="Genomic_DNA"/>
</dbReference>
<sequence length="64" mass="7308">MMKTANGVSRMLTTKSVRQPPRYPKTKSNIDTWRPQPIDTAPLQKVRIANLEKIMPPSPFMPSK</sequence>
<dbReference type="AlphaFoldDB" id="A0A6A6FWC3"/>
<evidence type="ECO:0000313" key="3">
    <source>
        <dbReference type="Proteomes" id="UP000799539"/>
    </source>
</evidence>
<evidence type="ECO:0000313" key="2">
    <source>
        <dbReference type="EMBL" id="KAF2217664.1"/>
    </source>
</evidence>
<organism evidence="2 3">
    <name type="scientific">Cercospora zeae-maydis SCOH1-5</name>
    <dbReference type="NCBI Taxonomy" id="717836"/>
    <lineage>
        <taxon>Eukaryota</taxon>
        <taxon>Fungi</taxon>
        <taxon>Dikarya</taxon>
        <taxon>Ascomycota</taxon>
        <taxon>Pezizomycotina</taxon>
        <taxon>Dothideomycetes</taxon>
        <taxon>Dothideomycetidae</taxon>
        <taxon>Mycosphaerellales</taxon>
        <taxon>Mycosphaerellaceae</taxon>
        <taxon>Cercospora</taxon>
    </lineage>
</organism>